<accession>A0A0F9HL22</accession>
<proteinExistence type="predicted"/>
<dbReference type="EMBL" id="LAZR01022281">
    <property type="protein sequence ID" value="KKL82425.1"/>
    <property type="molecule type" value="Genomic_DNA"/>
</dbReference>
<gene>
    <name evidence="1" type="ORF">LCGC14_1984900</name>
</gene>
<sequence>PNAVYQMNVGVKTQNIRGIFVDESLNNLRKYLYDNIISLRKNNLKIYRTNLEAREKFYQEENKGKSDSLYVGEAYDLFDSEIDSDDLEEFYRDFEGIQKNIKENFSSEDAILKNFDVSLINLIKIDETSEINSKIYPKSYICTKCDYFIIFNDEYRGDLFCPNCKKENYNIQMQQYNYIYTCPVCANIEPIAPFWEYDLNGNLIDTQNLPFKCLDPNCKGSLNLFRNEKNPANSFWYCSKCKLGYRRFIKAKSKEHRVYNFHHKCKIFLYGGDPLPIKYDFKRNSARNLNPLIFEYLSIENKEISYESLKEAFEKIEEEDRWELNNLELYYKKLFERLYNIEDVFIVHKLKNQTCCLGYESNSKDEKLLQFKKKNFFETFNSQYNVFFFENIGNGLVIKLNKKELVNNLKKIVEISEDTNYSTLTEDFIDRLNNEDIQDLLKNDSPEVRLFKAIHFFSHVILEEVKNKIGLDVFRTKLLLRDGVILIYEVEKVMSGGLIQLTLNEKSRNMFFSLFCYDIINKIKDCNNDCSDYCQKCSFINDFFCRPLIYYENVRNKWLPPNSLLSRNFAKKIIIKD</sequence>
<name>A0A0F9HL22_9ZZZZ</name>
<protein>
    <submittedName>
        <fullName evidence="1">Uncharacterized protein</fullName>
    </submittedName>
</protein>
<comment type="caution">
    <text evidence="1">The sequence shown here is derived from an EMBL/GenBank/DDBJ whole genome shotgun (WGS) entry which is preliminary data.</text>
</comment>
<evidence type="ECO:0000313" key="1">
    <source>
        <dbReference type="EMBL" id="KKL82425.1"/>
    </source>
</evidence>
<reference evidence="1" key="1">
    <citation type="journal article" date="2015" name="Nature">
        <title>Complex archaea that bridge the gap between prokaryotes and eukaryotes.</title>
        <authorList>
            <person name="Spang A."/>
            <person name="Saw J.H."/>
            <person name="Jorgensen S.L."/>
            <person name="Zaremba-Niedzwiedzka K."/>
            <person name="Martijn J."/>
            <person name="Lind A.E."/>
            <person name="van Eijk R."/>
            <person name="Schleper C."/>
            <person name="Guy L."/>
            <person name="Ettema T.J."/>
        </authorList>
    </citation>
    <scope>NUCLEOTIDE SEQUENCE</scope>
</reference>
<organism evidence="1">
    <name type="scientific">marine sediment metagenome</name>
    <dbReference type="NCBI Taxonomy" id="412755"/>
    <lineage>
        <taxon>unclassified sequences</taxon>
        <taxon>metagenomes</taxon>
        <taxon>ecological metagenomes</taxon>
    </lineage>
</organism>
<feature type="non-terminal residue" evidence="1">
    <location>
        <position position="1"/>
    </location>
</feature>
<dbReference type="AlphaFoldDB" id="A0A0F9HL22"/>